<protein>
    <recommendedName>
        <fullName evidence="4">Hemagglutinin</fullName>
    </recommendedName>
</protein>
<evidence type="ECO:0008006" key="4">
    <source>
        <dbReference type="Google" id="ProtNLM"/>
    </source>
</evidence>
<sequence>MLAGVLSLVGALLLAPAVGPSPAIGNADAAASAAETVDASTDAVPASIVKTADLSQFQPGNIISDARFFDRGTMSAAQIQQFLEAKVPACQAGYTCLRDWYDTSRTTGADAMCGPYAGGVRERASTIIYKVAQACGINPQVILVMLQKEQGLVTHVWPSDWRYTIAMGQGCPDTAACDTRYYGFFNQVYGAAWQLKRYANPPGTSQYFTWYAPGKTWNVRWHPNAACGSSPVYIQNQATADLYYYTPYQPNAAALRAGYGEGDGCSSYGNRNFYQYFTDWFNSTQSYNNPFGNVELVAAGPGEFRVSGWAADLDTTAPISIHVYAGSQSTAFTADLERADVGAAYPAVGSRHGFDVKVPAVGAGPTNVCVYGINAGQGANVLLECQQIESMSGPPTGKLDTVKVVDGGVEVSGWAIDPDSTGPTSVHLYVDAVGTAVNADRARGELTASYPAYGANHGFAAKLPASPGVRSVCAYAINIGPGGTTPLGCQTVTVPGSVDLGRAPFGNFEALTVSGSSATASGWAIDPDTSAPIKVHLYVGATGTEYTADKARADVAAAYPGTGTNHGFVEKVTLPVGTTQVCAYAINNGAGGHAFLGCKAATVVDTAPDLGRAPFGNFEALTVSGNTATASGWTIDPDTSAPTKVHLYVGATGTEYTADKPRADVAASYPSAGPNHGFAEKLTLQAGTTQVCAYAINTGVGGHAFLGCRSATVVESAPDLGRAPLGNFEGVTAAAGGATVSGWALDPDTTASIKVHIYVGATGTEYTANKPRADVGAAYRLGDSHGFSEFIAMPSGKNTVCVYAINTGAGGHTFMGCRDVTVP</sequence>
<comment type="caution">
    <text evidence="2">The sequence shown here is derived from an EMBL/GenBank/DDBJ whole genome shotgun (WGS) entry which is preliminary data.</text>
</comment>
<keyword evidence="3" id="KW-1185">Reference proteome</keyword>
<organism evidence="2 3">
    <name type="scientific">Microbacterium kyungheense</name>
    <dbReference type="NCBI Taxonomy" id="1263636"/>
    <lineage>
        <taxon>Bacteria</taxon>
        <taxon>Bacillati</taxon>
        <taxon>Actinomycetota</taxon>
        <taxon>Actinomycetes</taxon>
        <taxon>Micrococcales</taxon>
        <taxon>Microbacteriaceae</taxon>
        <taxon>Microbacterium</taxon>
    </lineage>
</organism>
<feature type="signal peptide" evidence="1">
    <location>
        <begin position="1"/>
        <end position="23"/>
    </location>
</feature>
<keyword evidence="1" id="KW-0732">Signal</keyword>
<evidence type="ECO:0000256" key="1">
    <source>
        <dbReference type="SAM" id="SignalP"/>
    </source>
</evidence>
<feature type="chain" id="PRO_5021914665" description="Hemagglutinin" evidence="1">
    <location>
        <begin position="24"/>
        <end position="823"/>
    </location>
</feature>
<proteinExistence type="predicted"/>
<evidence type="ECO:0000313" key="3">
    <source>
        <dbReference type="Proteomes" id="UP000320235"/>
    </source>
</evidence>
<gene>
    <name evidence="2" type="ORF">FB391_0784</name>
</gene>
<reference evidence="2 3" key="1">
    <citation type="submission" date="2019-06" db="EMBL/GenBank/DDBJ databases">
        <title>Sequencing the genomes of 1000 actinobacteria strains.</title>
        <authorList>
            <person name="Klenk H.-P."/>
        </authorList>
    </citation>
    <scope>NUCLEOTIDE SEQUENCE [LARGE SCALE GENOMIC DNA]</scope>
    <source>
        <strain evidence="2 3">DSM 105492</strain>
    </source>
</reference>
<dbReference type="EMBL" id="VFPE01000001">
    <property type="protein sequence ID" value="TQM34496.1"/>
    <property type="molecule type" value="Genomic_DNA"/>
</dbReference>
<name>A0A543FLC3_9MICO</name>
<accession>A0A543FLC3</accession>
<evidence type="ECO:0000313" key="2">
    <source>
        <dbReference type="EMBL" id="TQM34496.1"/>
    </source>
</evidence>
<dbReference type="Proteomes" id="UP000320235">
    <property type="component" value="Unassembled WGS sequence"/>
</dbReference>
<dbReference type="AlphaFoldDB" id="A0A543FLC3"/>